<evidence type="ECO:0000313" key="2">
    <source>
        <dbReference type="EMBL" id="WAA12885.1"/>
    </source>
</evidence>
<dbReference type="EMBL" id="CP106877">
    <property type="protein sequence ID" value="WAA12885.1"/>
    <property type="molecule type" value="Genomic_DNA"/>
</dbReference>
<feature type="transmembrane region" description="Helical" evidence="1">
    <location>
        <begin position="39"/>
        <end position="57"/>
    </location>
</feature>
<dbReference type="KEGG" id="fhl:OE105_01690"/>
<keyword evidence="3" id="KW-1185">Reference proteome</keyword>
<protein>
    <recommendedName>
        <fullName evidence="4">DUF5668 domain-containing protein</fullName>
    </recommendedName>
</protein>
<keyword evidence="1" id="KW-1133">Transmembrane helix</keyword>
<name>A0A9E8RXL4_9BACI</name>
<evidence type="ECO:0000313" key="3">
    <source>
        <dbReference type="Proteomes" id="UP001164726"/>
    </source>
</evidence>
<gene>
    <name evidence="2" type="ORF">OE105_01690</name>
</gene>
<dbReference type="RefSeq" id="WP_275421017.1">
    <property type="nucleotide sequence ID" value="NZ_CP106877.1"/>
</dbReference>
<keyword evidence="1" id="KW-0472">Membrane</keyword>
<accession>A0A9E8RXL4</accession>
<sequence length="304" mass="34415">MRTWRVGTFSMGIALLGLGICLLLSRIVKIDLVTVMKGWWPVIFIILGIEILVYVVLNRKFDSPIKYDVFSIMIVGTIGFVGVAILSLHSVGLLGKIEQVISSEVQTVDLPTFTESVKDVERIVLDTRQPIKIETTKGTNLVAFGTIRTEIKKDSNLFQRMENFIQSVKVDDTLYITVKEPPSTRYQSVHQMDVTVIVPYDLPLEVNGNYQEITLRTRKMMGDWYINQTSELNVVLSQDNNVTVIAEKVNRVNSESISWEIEPYDKDTPTGYNRSIKSASYKMGDGTYHLFVNGAEHVQVVEEK</sequence>
<dbReference type="Proteomes" id="UP001164726">
    <property type="component" value="Chromosome"/>
</dbReference>
<feature type="transmembrane region" description="Helical" evidence="1">
    <location>
        <begin position="69"/>
        <end position="94"/>
    </location>
</feature>
<dbReference type="AlphaFoldDB" id="A0A9E8RXL4"/>
<organism evidence="2 3">
    <name type="scientific">Fervidibacillus halotolerans</name>
    <dbReference type="NCBI Taxonomy" id="2980027"/>
    <lineage>
        <taxon>Bacteria</taxon>
        <taxon>Bacillati</taxon>
        <taxon>Bacillota</taxon>
        <taxon>Bacilli</taxon>
        <taxon>Bacillales</taxon>
        <taxon>Bacillaceae</taxon>
        <taxon>Fervidibacillus</taxon>
    </lineage>
</organism>
<proteinExistence type="predicted"/>
<evidence type="ECO:0000256" key="1">
    <source>
        <dbReference type="SAM" id="Phobius"/>
    </source>
</evidence>
<reference evidence="2" key="1">
    <citation type="submission" date="2022-09" db="EMBL/GenBank/DDBJ databases">
        <title>Complete Genomes of Fervidibacillus albus and Fervidibacillus halotolerans isolated from tidal flat sediments.</title>
        <authorList>
            <person name="Kwon K.K."/>
            <person name="Yang S.-H."/>
            <person name="Park M.J."/>
            <person name="Oh H.-M."/>
        </authorList>
    </citation>
    <scope>NUCLEOTIDE SEQUENCE</scope>
    <source>
        <strain evidence="2">MEBiC13594</strain>
    </source>
</reference>
<keyword evidence="1" id="KW-0812">Transmembrane</keyword>
<evidence type="ECO:0008006" key="4">
    <source>
        <dbReference type="Google" id="ProtNLM"/>
    </source>
</evidence>